<protein>
    <submittedName>
        <fullName evidence="4">4-hydroxythreonine-4-phosphate dehydrogenase</fullName>
    </submittedName>
</protein>
<evidence type="ECO:0000313" key="5">
    <source>
        <dbReference type="Proteomes" id="UP000270530"/>
    </source>
</evidence>
<dbReference type="GO" id="GO:0046872">
    <property type="term" value="F:metal ion binding"/>
    <property type="evidence" value="ECO:0007669"/>
    <property type="project" value="UniProtKB-KW"/>
</dbReference>
<evidence type="ECO:0000256" key="2">
    <source>
        <dbReference type="ARBA" id="ARBA00023002"/>
    </source>
</evidence>
<dbReference type="Gene3D" id="3.40.718.10">
    <property type="entry name" value="Isopropylmalate Dehydrogenase"/>
    <property type="match status" value="1"/>
</dbReference>
<gene>
    <name evidence="4" type="ORF">ALSL_1092</name>
</gene>
<dbReference type="EMBL" id="AP018560">
    <property type="protein sequence ID" value="BBD79755.1"/>
    <property type="molecule type" value="Genomic_DNA"/>
</dbReference>
<sequence>MNALIIEKLRIDPARRARVGIVIGDVNGIGPEVVAKSWQSGLLHEACLPVLIGSAAAMERAVAALGMDVGVRAIAGPDEARFDPKVMDVIDSGALDPAAITPGRDTAASGRAVGIWLGEADRLARAGALGATVMAPVSAVALEMAGMLDRIVSVKPGETYLVLFSGALRITHLTDHVPLREVSGMIHKDLIALTLHKMDAALRQWGIAAPRIAVAGFNPHAKGTEDSQEIAPGVAAAKREGIDVTGPVSPDSVFRHCLEGRYDMVLAMYHDQGHIAIKTAGFSGNVAVFLGPPYPQVTVAHGTAYDIVGRGIADHSMVLNAILTAGSLAAGNAFPDLH</sequence>
<keyword evidence="1" id="KW-0479">Metal-binding</keyword>
<dbReference type="RefSeq" id="WP_126537170.1">
    <property type="nucleotide sequence ID" value="NZ_AP018560.1"/>
</dbReference>
<proteinExistence type="predicted"/>
<keyword evidence="5" id="KW-1185">Reference proteome</keyword>
<dbReference type="AlphaFoldDB" id="A0A2Z6E3V0"/>
<dbReference type="PANTHER" id="PTHR30004">
    <property type="entry name" value="4-HYDROXYTHREONINE-4-PHOSPHATE DEHYDROGENASE"/>
    <property type="match status" value="1"/>
</dbReference>
<dbReference type="Proteomes" id="UP000270530">
    <property type="component" value="Chromosome"/>
</dbReference>
<evidence type="ECO:0000256" key="1">
    <source>
        <dbReference type="ARBA" id="ARBA00022723"/>
    </source>
</evidence>
<accession>A0A2Z6E3V0</accession>
<dbReference type="Pfam" id="PF04166">
    <property type="entry name" value="PdxA"/>
    <property type="match status" value="1"/>
</dbReference>
<keyword evidence="3" id="KW-0520">NAD</keyword>
<dbReference type="SUPFAM" id="SSF53659">
    <property type="entry name" value="Isocitrate/Isopropylmalate dehydrogenase-like"/>
    <property type="match status" value="1"/>
</dbReference>
<dbReference type="PANTHER" id="PTHR30004:SF6">
    <property type="entry name" value="D-THREONATE 4-PHOSPHATE DEHYDROGENASE"/>
    <property type="match status" value="1"/>
</dbReference>
<dbReference type="GO" id="GO:0016491">
    <property type="term" value="F:oxidoreductase activity"/>
    <property type="evidence" value="ECO:0007669"/>
    <property type="project" value="UniProtKB-KW"/>
</dbReference>
<evidence type="ECO:0000313" key="4">
    <source>
        <dbReference type="EMBL" id="BBD79755.1"/>
    </source>
</evidence>
<name>A0A2Z6E3V0_9GAMM</name>
<dbReference type="InterPro" id="IPR005255">
    <property type="entry name" value="PdxA_fam"/>
</dbReference>
<dbReference type="KEGG" id="rbd:ALSL_1092"/>
<keyword evidence="2" id="KW-0560">Oxidoreductase</keyword>
<reference evidence="5" key="1">
    <citation type="submission" date="2018-04" db="EMBL/GenBank/DDBJ databases">
        <authorList>
            <person name="Watanabe M."/>
            <person name="Kojima H."/>
        </authorList>
    </citation>
    <scope>NUCLEOTIDE SEQUENCE [LARGE SCALE GENOMIC DNA]</scope>
    <source>
        <strain evidence="5">Dysh456</strain>
    </source>
</reference>
<evidence type="ECO:0000256" key="3">
    <source>
        <dbReference type="ARBA" id="ARBA00023027"/>
    </source>
</evidence>
<dbReference type="GO" id="GO:0051287">
    <property type="term" value="F:NAD binding"/>
    <property type="evidence" value="ECO:0007669"/>
    <property type="project" value="InterPro"/>
</dbReference>
<dbReference type="OrthoDB" id="9801783at2"/>
<organism evidence="4 5">
    <name type="scientific">Aerosticca soli</name>
    <dbReference type="NCBI Taxonomy" id="2010829"/>
    <lineage>
        <taxon>Bacteria</taxon>
        <taxon>Pseudomonadati</taxon>
        <taxon>Pseudomonadota</taxon>
        <taxon>Gammaproteobacteria</taxon>
        <taxon>Lysobacterales</taxon>
        <taxon>Rhodanobacteraceae</taxon>
        <taxon>Aerosticca</taxon>
    </lineage>
</organism>
<reference evidence="5" key="2">
    <citation type="submission" date="2018-06" db="EMBL/GenBank/DDBJ databases">
        <title>Genome sequence of Rhodanobacteraceae bacterium strain Dysh456.</title>
        <authorList>
            <person name="Fukui M."/>
        </authorList>
    </citation>
    <scope>NUCLEOTIDE SEQUENCE [LARGE SCALE GENOMIC DNA]</scope>
    <source>
        <strain evidence="5">Dysh456</strain>
    </source>
</reference>